<evidence type="ECO:0000256" key="1">
    <source>
        <dbReference type="SAM" id="Phobius"/>
    </source>
</evidence>
<evidence type="ECO:0000313" key="5">
    <source>
        <dbReference type="WBParaSite" id="HPBE_0000089001-mRNA-1"/>
    </source>
</evidence>
<keyword evidence="1" id="KW-1133">Transmembrane helix</keyword>
<keyword evidence="4" id="KW-1185">Reference proteome</keyword>
<accession>A0A183F3Z8</accession>
<reference evidence="3 4" key="1">
    <citation type="submission" date="2018-11" db="EMBL/GenBank/DDBJ databases">
        <authorList>
            <consortium name="Pathogen Informatics"/>
        </authorList>
    </citation>
    <scope>NUCLEOTIDE SEQUENCE [LARGE SCALE GENOMIC DNA]</scope>
</reference>
<feature type="transmembrane region" description="Helical" evidence="1">
    <location>
        <begin position="154"/>
        <end position="171"/>
    </location>
</feature>
<protein>
    <submittedName>
        <fullName evidence="5">Glycine rich superfamily member</fullName>
    </submittedName>
</protein>
<keyword evidence="1" id="KW-0812">Transmembrane</keyword>
<gene>
    <name evidence="3" type="ORF">HPBE_LOCUS891</name>
</gene>
<evidence type="ECO:0000256" key="2">
    <source>
        <dbReference type="SAM" id="SignalP"/>
    </source>
</evidence>
<dbReference type="AlphaFoldDB" id="A0A183F3Z8"/>
<reference evidence="5" key="2">
    <citation type="submission" date="2019-09" db="UniProtKB">
        <authorList>
            <consortium name="WormBaseParasite"/>
        </authorList>
    </citation>
    <scope>IDENTIFICATION</scope>
</reference>
<feature type="signal peptide" evidence="2">
    <location>
        <begin position="1"/>
        <end position="19"/>
    </location>
</feature>
<dbReference type="WBParaSite" id="HPBE_0000089001-mRNA-1">
    <property type="protein sequence ID" value="HPBE_0000089001-mRNA-1"/>
    <property type="gene ID" value="HPBE_0000089001"/>
</dbReference>
<keyword evidence="2" id="KW-0732">Signal</keyword>
<dbReference type="EMBL" id="UZAH01000805">
    <property type="protein sequence ID" value="VDO19273.1"/>
    <property type="molecule type" value="Genomic_DNA"/>
</dbReference>
<keyword evidence="1" id="KW-0472">Membrane</keyword>
<organism evidence="4 5">
    <name type="scientific">Heligmosomoides polygyrus</name>
    <name type="common">Parasitic roundworm</name>
    <dbReference type="NCBI Taxonomy" id="6339"/>
    <lineage>
        <taxon>Eukaryota</taxon>
        <taxon>Metazoa</taxon>
        <taxon>Ecdysozoa</taxon>
        <taxon>Nematoda</taxon>
        <taxon>Chromadorea</taxon>
        <taxon>Rhabditida</taxon>
        <taxon>Rhabditina</taxon>
        <taxon>Rhabditomorpha</taxon>
        <taxon>Strongyloidea</taxon>
        <taxon>Heligmosomidae</taxon>
        <taxon>Heligmosomoides</taxon>
    </lineage>
</organism>
<sequence>MPGSLLVFLAVLCLLPVDGQYMGGMGMRPGMGMMGGPMGMGMRPGMGMMGRPMGMGGMGMRPGMGMMGGPMGIGGMGMRPGMGMMGRPMGMGAQISSDGANHRSTIKGNRSSGASLVFSFNLAPTEPLPLDTEEPIEIQKLDWVVGLLGRHVRIMHGSLLIILAVLCLVSVEGQYMDYMGRQGRGGTGSSNVGMVSRNGGMNDIGYGQQQGMGVSVHTAAVWDMEGRVDNMDKVDSMVKVDNVVKVDMDKVDNVVKVDMDKEDSVDKADKIDKVDNMDKWNKVDEVDRWDQCGTDDGLDITRYSRR</sequence>
<accession>A0A3P7UEQ8</accession>
<dbReference type="Proteomes" id="UP000050761">
    <property type="component" value="Unassembled WGS sequence"/>
</dbReference>
<evidence type="ECO:0000313" key="3">
    <source>
        <dbReference type="EMBL" id="VDO19273.1"/>
    </source>
</evidence>
<proteinExistence type="predicted"/>
<evidence type="ECO:0000313" key="4">
    <source>
        <dbReference type="Proteomes" id="UP000050761"/>
    </source>
</evidence>
<name>A0A183F3Z8_HELPZ</name>
<feature type="chain" id="PRO_5044551237" evidence="2">
    <location>
        <begin position="20"/>
        <end position="306"/>
    </location>
</feature>